<proteinExistence type="predicted"/>
<name>A0A9D4T1J9_RHISA</name>
<dbReference type="EMBL" id="JABSTV010001249">
    <property type="protein sequence ID" value="KAH7962967.1"/>
    <property type="molecule type" value="Genomic_DNA"/>
</dbReference>
<dbReference type="AlphaFoldDB" id="A0A9D4T1J9"/>
<reference evidence="1" key="1">
    <citation type="journal article" date="2020" name="Cell">
        <title>Large-Scale Comparative Analyses of Tick Genomes Elucidate Their Genetic Diversity and Vector Capacities.</title>
        <authorList>
            <consortium name="Tick Genome and Microbiome Consortium (TIGMIC)"/>
            <person name="Jia N."/>
            <person name="Wang J."/>
            <person name="Shi W."/>
            <person name="Du L."/>
            <person name="Sun Y."/>
            <person name="Zhan W."/>
            <person name="Jiang J.F."/>
            <person name="Wang Q."/>
            <person name="Zhang B."/>
            <person name="Ji P."/>
            <person name="Bell-Sakyi L."/>
            <person name="Cui X.M."/>
            <person name="Yuan T.T."/>
            <person name="Jiang B.G."/>
            <person name="Yang W.F."/>
            <person name="Lam T.T."/>
            <person name="Chang Q.C."/>
            <person name="Ding S.J."/>
            <person name="Wang X.J."/>
            <person name="Zhu J.G."/>
            <person name="Ruan X.D."/>
            <person name="Zhao L."/>
            <person name="Wei J.T."/>
            <person name="Ye R.Z."/>
            <person name="Que T.C."/>
            <person name="Du C.H."/>
            <person name="Zhou Y.H."/>
            <person name="Cheng J.X."/>
            <person name="Dai P.F."/>
            <person name="Guo W.B."/>
            <person name="Han X.H."/>
            <person name="Huang E.J."/>
            <person name="Li L.F."/>
            <person name="Wei W."/>
            <person name="Gao Y.C."/>
            <person name="Liu J.Z."/>
            <person name="Shao H.Z."/>
            <person name="Wang X."/>
            <person name="Wang C.C."/>
            <person name="Yang T.C."/>
            <person name="Huo Q.B."/>
            <person name="Li W."/>
            <person name="Chen H.Y."/>
            <person name="Chen S.E."/>
            <person name="Zhou L.G."/>
            <person name="Ni X.B."/>
            <person name="Tian J.H."/>
            <person name="Sheng Y."/>
            <person name="Liu T."/>
            <person name="Pan Y.S."/>
            <person name="Xia L.Y."/>
            <person name="Li J."/>
            <person name="Zhao F."/>
            <person name="Cao W.C."/>
        </authorList>
    </citation>
    <scope>NUCLEOTIDE SEQUENCE</scope>
    <source>
        <strain evidence="1">Rsan-2018</strain>
    </source>
</reference>
<evidence type="ECO:0000313" key="2">
    <source>
        <dbReference type="Proteomes" id="UP000821837"/>
    </source>
</evidence>
<dbReference type="Proteomes" id="UP000821837">
    <property type="component" value="Chromosome 3"/>
</dbReference>
<sequence>MFPVQVVPSATTQALAVQQPGGGVSIVHVSIPNQPMHVQSVIQPNQQSVIQAAGGAAALQTVAVVNWTDDGQAGDRIQKLSALHSVLFPACISSIQ</sequence>
<gene>
    <name evidence="1" type="ORF">HPB52_018992</name>
</gene>
<keyword evidence="2" id="KW-1185">Reference proteome</keyword>
<dbReference type="VEuPathDB" id="VectorBase:RSAN_056137"/>
<evidence type="ECO:0000313" key="1">
    <source>
        <dbReference type="EMBL" id="KAH7962967.1"/>
    </source>
</evidence>
<protein>
    <submittedName>
        <fullName evidence="1">Uncharacterized protein</fullName>
    </submittedName>
</protein>
<organism evidence="1 2">
    <name type="scientific">Rhipicephalus sanguineus</name>
    <name type="common">Brown dog tick</name>
    <name type="synonym">Ixodes sanguineus</name>
    <dbReference type="NCBI Taxonomy" id="34632"/>
    <lineage>
        <taxon>Eukaryota</taxon>
        <taxon>Metazoa</taxon>
        <taxon>Ecdysozoa</taxon>
        <taxon>Arthropoda</taxon>
        <taxon>Chelicerata</taxon>
        <taxon>Arachnida</taxon>
        <taxon>Acari</taxon>
        <taxon>Parasitiformes</taxon>
        <taxon>Ixodida</taxon>
        <taxon>Ixodoidea</taxon>
        <taxon>Ixodidae</taxon>
        <taxon>Rhipicephalinae</taxon>
        <taxon>Rhipicephalus</taxon>
        <taxon>Rhipicephalus</taxon>
    </lineage>
</organism>
<comment type="caution">
    <text evidence="1">The sequence shown here is derived from an EMBL/GenBank/DDBJ whole genome shotgun (WGS) entry which is preliminary data.</text>
</comment>
<reference evidence="1" key="2">
    <citation type="submission" date="2021-09" db="EMBL/GenBank/DDBJ databases">
        <authorList>
            <person name="Jia N."/>
            <person name="Wang J."/>
            <person name="Shi W."/>
            <person name="Du L."/>
            <person name="Sun Y."/>
            <person name="Zhan W."/>
            <person name="Jiang J."/>
            <person name="Wang Q."/>
            <person name="Zhang B."/>
            <person name="Ji P."/>
            <person name="Sakyi L.B."/>
            <person name="Cui X."/>
            <person name="Yuan T."/>
            <person name="Jiang B."/>
            <person name="Yang W."/>
            <person name="Lam T.T.-Y."/>
            <person name="Chang Q."/>
            <person name="Ding S."/>
            <person name="Wang X."/>
            <person name="Zhu J."/>
            <person name="Ruan X."/>
            <person name="Zhao L."/>
            <person name="Wei J."/>
            <person name="Que T."/>
            <person name="Du C."/>
            <person name="Cheng J."/>
            <person name="Dai P."/>
            <person name="Han X."/>
            <person name="Huang E."/>
            <person name="Gao Y."/>
            <person name="Liu J."/>
            <person name="Shao H."/>
            <person name="Ye R."/>
            <person name="Li L."/>
            <person name="Wei W."/>
            <person name="Wang X."/>
            <person name="Wang C."/>
            <person name="Huo Q."/>
            <person name="Li W."/>
            <person name="Guo W."/>
            <person name="Chen H."/>
            <person name="Chen S."/>
            <person name="Zhou L."/>
            <person name="Zhou L."/>
            <person name="Ni X."/>
            <person name="Tian J."/>
            <person name="Zhou Y."/>
            <person name="Sheng Y."/>
            <person name="Liu T."/>
            <person name="Pan Y."/>
            <person name="Xia L."/>
            <person name="Li J."/>
            <person name="Zhao F."/>
            <person name="Cao W."/>
        </authorList>
    </citation>
    <scope>NUCLEOTIDE SEQUENCE</scope>
    <source>
        <strain evidence="1">Rsan-2018</strain>
        <tissue evidence="1">Larvae</tissue>
    </source>
</reference>
<accession>A0A9D4T1J9</accession>